<dbReference type="SUPFAM" id="SSF53328">
    <property type="entry name" value="Formyltransferase"/>
    <property type="match status" value="1"/>
</dbReference>
<evidence type="ECO:0000259" key="7">
    <source>
        <dbReference type="Pfam" id="PF02911"/>
    </source>
</evidence>
<dbReference type="CDD" id="cd08704">
    <property type="entry name" value="Met_tRNA_FMT_C"/>
    <property type="match status" value="1"/>
</dbReference>
<sequence>MRILFAGTPQPAVTALESLRATISTDVEIVGVLTRQDAPTGRRKKLTASPVADYATHHRLPVIKANRLSGVHGQSVLAQLDELQPDLGVVVAYGALLPADVLAHLRLGWINLHFSLLPKYRGAAPVQQAMIDGRYHTGMTVFQLDEGLDSGAVWARQNYTIDPEQTAGAVLEDMATRGGELLAHTVETISAGTVTPRAQTGDSSYAPKLSGVDGLIDANQPAERVLARINGTTPEPGAWGMLVTDNLGPRADGGDEDPTAQAVRVKLGGARQVTPEEPTASQAGNLIVRGKRVVLTCAEGSVEITAIQPAGKKMMPAINWARGQNAPVRLLTTATAPDLFVASTGKTDQRR</sequence>
<dbReference type="InterPro" id="IPR011034">
    <property type="entry name" value="Formyl_transferase-like_C_sf"/>
</dbReference>
<accession>A0AAJ6DCH1</accession>
<evidence type="ECO:0000313" key="8">
    <source>
        <dbReference type="EMBL" id="WGH93615.1"/>
    </source>
</evidence>
<name>A0AAJ6DCH1_9MICC</name>
<dbReference type="Pfam" id="PF00551">
    <property type="entry name" value="Formyl_trans_N"/>
    <property type="match status" value="1"/>
</dbReference>
<evidence type="ECO:0000256" key="2">
    <source>
        <dbReference type="ARBA" id="ARBA00012261"/>
    </source>
</evidence>
<evidence type="ECO:0000313" key="9">
    <source>
        <dbReference type="Proteomes" id="UP001224674"/>
    </source>
</evidence>
<dbReference type="PANTHER" id="PTHR11138:SF5">
    <property type="entry name" value="METHIONYL-TRNA FORMYLTRANSFERASE, MITOCHONDRIAL"/>
    <property type="match status" value="1"/>
</dbReference>
<dbReference type="SUPFAM" id="SSF50486">
    <property type="entry name" value="FMT C-terminal domain-like"/>
    <property type="match status" value="1"/>
</dbReference>
<dbReference type="AlphaFoldDB" id="A0AAJ6DCH1"/>
<feature type="domain" description="Formyl transferase N-terminal" evidence="6">
    <location>
        <begin position="1"/>
        <end position="184"/>
    </location>
</feature>
<organism evidence="8 9">
    <name type="scientific">Auritidibacter ignavus</name>
    <dbReference type="NCBI Taxonomy" id="678932"/>
    <lineage>
        <taxon>Bacteria</taxon>
        <taxon>Bacillati</taxon>
        <taxon>Actinomycetota</taxon>
        <taxon>Actinomycetes</taxon>
        <taxon>Micrococcales</taxon>
        <taxon>Micrococcaceae</taxon>
        <taxon>Auritidibacter</taxon>
    </lineage>
</organism>
<dbReference type="InterPro" id="IPR005793">
    <property type="entry name" value="Formyl_trans_C"/>
</dbReference>
<dbReference type="InterPro" id="IPR041711">
    <property type="entry name" value="Met-tRNA-FMT_N"/>
</dbReference>
<comment type="catalytic activity">
    <reaction evidence="5">
        <text>L-methionyl-tRNA(fMet) + (6R)-10-formyltetrahydrofolate = N-formyl-L-methionyl-tRNA(fMet) + (6S)-5,6,7,8-tetrahydrofolate + H(+)</text>
        <dbReference type="Rhea" id="RHEA:24380"/>
        <dbReference type="Rhea" id="RHEA-COMP:9952"/>
        <dbReference type="Rhea" id="RHEA-COMP:9953"/>
        <dbReference type="ChEBI" id="CHEBI:15378"/>
        <dbReference type="ChEBI" id="CHEBI:57453"/>
        <dbReference type="ChEBI" id="CHEBI:78530"/>
        <dbReference type="ChEBI" id="CHEBI:78844"/>
        <dbReference type="ChEBI" id="CHEBI:195366"/>
        <dbReference type="EC" id="2.1.2.9"/>
    </reaction>
</comment>
<dbReference type="Pfam" id="PF02911">
    <property type="entry name" value="Formyl_trans_C"/>
    <property type="match status" value="1"/>
</dbReference>
<dbReference type="RefSeq" id="WP_279675064.1">
    <property type="nucleotide sequence ID" value="NZ_CP122566.1"/>
</dbReference>
<dbReference type="GO" id="GO:0005829">
    <property type="term" value="C:cytosol"/>
    <property type="evidence" value="ECO:0007669"/>
    <property type="project" value="TreeGrafter"/>
</dbReference>
<protein>
    <recommendedName>
        <fullName evidence="2 5">Methionyl-tRNA formyltransferase</fullName>
        <ecNumber evidence="2 5">2.1.2.9</ecNumber>
    </recommendedName>
</protein>
<dbReference type="EC" id="2.1.2.9" evidence="2 5"/>
<evidence type="ECO:0000256" key="3">
    <source>
        <dbReference type="ARBA" id="ARBA00022679"/>
    </source>
</evidence>
<dbReference type="InterPro" id="IPR002376">
    <property type="entry name" value="Formyl_transf_N"/>
</dbReference>
<feature type="binding site" evidence="5">
    <location>
        <begin position="115"/>
        <end position="118"/>
    </location>
    <ligand>
        <name>(6S)-5,6,7,8-tetrahydrofolate</name>
        <dbReference type="ChEBI" id="CHEBI:57453"/>
    </ligand>
</feature>
<reference evidence="8 9" key="1">
    <citation type="submission" date="2023-03" db="EMBL/GenBank/DDBJ databases">
        <title>Complete genome sequences of several Auritidibacter ignavus strains isolated from ear infections.</title>
        <authorList>
            <person name="Baehr T."/>
            <person name="Baumhoegger A.M."/>
        </authorList>
    </citation>
    <scope>NUCLEOTIDE SEQUENCE [LARGE SCALE GENOMIC DNA]</scope>
    <source>
        <strain evidence="8 9">BABAE-6</strain>
    </source>
</reference>
<dbReference type="HAMAP" id="MF_00182">
    <property type="entry name" value="Formyl_trans"/>
    <property type="match status" value="1"/>
</dbReference>
<evidence type="ECO:0000256" key="4">
    <source>
        <dbReference type="ARBA" id="ARBA00022917"/>
    </source>
</evidence>
<dbReference type="InterPro" id="IPR044135">
    <property type="entry name" value="Met-tRNA-FMT_C"/>
</dbReference>
<dbReference type="GO" id="GO:0004479">
    <property type="term" value="F:methionyl-tRNA formyltransferase activity"/>
    <property type="evidence" value="ECO:0007669"/>
    <property type="project" value="UniProtKB-UniRule"/>
</dbReference>
<comment type="function">
    <text evidence="5">Attaches a formyl group to the free amino group of methionyl-tRNA(fMet). The formyl group appears to play a dual role in the initiator identity of N-formylmethionyl-tRNA by promoting its recognition by IF2 and preventing the misappropriation of this tRNA by the elongation apparatus.</text>
</comment>
<evidence type="ECO:0000259" key="6">
    <source>
        <dbReference type="Pfam" id="PF00551"/>
    </source>
</evidence>
<dbReference type="CDD" id="cd08646">
    <property type="entry name" value="FMT_core_Met-tRNA-FMT_N"/>
    <property type="match status" value="1"/>
</dbReference>
<evidence type="ECO:0000256" key="1">
    <source>
        <dbReference type="ARBA" id="ARBA00010699"/>
    </source>
</evidence>
<comment type="similarity">
    <text evidence="1 5">Belongs to the Fmt family.</text>
</comment>
<proteinExistence type="inferred from homology"/>
<keyword evidence="9" id="KW-1185">Reference proteome</keyword>
<dbReference type="PANTHER" id="PTHR11138">
    <property type="entry name" value="METHIONYL-TRNA FORMYLTRANSFERASE"/>
    <property type="match status" value="1"/>
</dbReference>
<keyword evidence="4 5" id="KW-0648">Protein biosynthesis</keyword>
<dbReference type="Proteomes" id="UP001224674">
    <property type="component" value="Chromosome"/>
</dbReference>
<gene>
    <name evidence="5 8" type="primary">fmt</name>
    <name evidence="8" type="ORF">QDX21_02105</name>
</gene>
<keyword evidence="3 5" id="KW-0808">Transferase</keyword>
<feature type="domain" description="Formyl transferase C-terminal" evidence="7">
    <location>
        <begin position="211"/>
        <end position="324"/>
    </location>
</feature>
<dbReference type="EMBL" id="CP122566">
    <property type="protein sequence ID" value="WGH93615.1"/>
    <property type="molecule type" value="Genomic_DNA"/>
</dbReference>
<dbReference type="InterPro" id="IPR005794">
    <property type="entry name" value="Fmt"/>
</dbReference>
<dbReference type="Gene3D" id="3.40.50.12230">
    <property type="match status" value="1"/>
</dbReference>
<dbReference type="NCBIfam" id="TIGR00460">
    <property type="entry name" value="fmt"/>
    <property type="match status" value="1"/>
</dbReference>
<evidence type="ECO:0000256" key="5">
    <source>
        <dbReference type="HAMAP-Rule" id="MF_00182"/>
    </source>
</evidence>
<dbReference type="InterPro" id="IPR036477">
    <property type="entry name" value="Formyl_transf_N_sf"/>
</dbReference>